<feature type="coiled-coil region" evidence="1">
    <location>
        <begin position="200"/>
        <end position="227"/>
    </location>
</feature>
<feature type="region of interest" description="Disordered" evidence="2">
    <location>
        <begin position="25"/>
        <end position="65"/>
    </location>
</feature>
<feature type="compositionally biased region" description="Low complexity" evidence="2">
    <location>
        <begin position="36"/>
        <end position="65"/>
    </location>
</feature>
<sequence length="238" mass="24260">MLTEADRAEIAAVVQEALAGRSQEVLEGGPQAAGHRAQPVAARRPVRVGRPQGAAGPAAAGLGPADGLAELGRSLAELRRELSEKLVQESQERQRLSEQVEQILRRGNGGPSNGGPMELKGFPPVAGATGMPGGAQSGGGAAAGAGAGGSQAGERGTAEPQWAEPTQGTGQGRAAPSGGAGGLQVQGVAQRLAQANFDLSEALNENLRNLKEIVDRSQELVARIENILRRQARGRQGA</sequence>
<dbReference type="STRING" id="1555112.LIP_0795"/>
<reference evidence="4" key="1">
    <citation type="submission" date="2015-07" db="EMBL/GenBank/DDBJ databases">
        <title>Complete genome sequence and phylogenetic analysis of Limnochorda pilosa.</title>
        <authorList>
            <person name="Watanabe M."/>
            <person name="Kojima H."/>
            <person name="Fukui M."/>
        </authorList>
    </citation>
    <scope>NUCLEOTIDE SEQUENCE [LARGE SCALE GENOMIC DNA]</scope>
    <source>
        <strain evidence="4">HC45</strain>
    </source>
</reference>
<dbReference type="RefSeq" id="WP_068134525.1">
    <property type="nucleotide sequence ID" value="NZ_AP014924.1"/>
</dbReference>
<feature type="region of interest" description="Disordered" evidence="2">
    <location>
        <begin position="126"/>
        <end position="182"/>
    </location>
</feature>
<organism evidence="3 4">
    <name type="scientific">Limnochorda pilosa</name>
    <dbReference type="NCBI Taxonomy" id="1555112"/>
    <lineage>
        <taxon>Bacteria</taxon>
        <taxon>Bacillati</taxon>
        <taxon>Bacillota</taxon>
        <taxon>Limnochordia</taxon>
        <taxon>Limnochordales</taxon>
        <taxon>Limnochordaceae</taxon>
        <taxon>Limnochorda</taxon>
    </lineage>
</organism>
<dbReference type="KEGG" id="lpil:LIP_0795"/>
<gene>
    <name evidence="3" type="ORF">LIP_0795</name>
</gene>
<evidence type="ECO:0000313" key="3">
    <source>
        <dbReference type="EMBL" id="BAS26652.1"/>
    </source>
</evidence>
<keyword evidence="1" id="KW-0175">Coiled coil</keyword>
<reference evidence="4" key="2">
    <citation type="journal article" date="2016" name="Int. J. Syst. Evol. Microbiol.">
        <title>Complete genome sequence and cell structure of Limnochorda pilosa, a Gram-negative spore-former within the phylum Firmicutes.</title>
        <authorList>
            <person name="Watanabe M."/>
            <person name="Kojima H."/>
            <person name="Fukui M."/>
        </authorList>
    </citation>
    <scope>NUCLEOTIDE SEQUENCE [LARGE SCALE GENOMIC DNA]</scope>
    <source>
        <strain evidence="4">HC45</strain>
    </source>
</reference>
<dbReference type="EMBL" id="AP014924">
    <property type="protein sequence ID" value="BAS26652.1"/>
    <property type="molecule type" value="Genomic_DNA"/>
</dbReference>
<name>A0A0K2SI12_LIMPI</name>
<accession>A0A0K2SI12</accession>
<dbReference type="Proteomes" id="UP000065807">
    <property type="component" value="Chromosome"/>
</dbReference>
<feature type="coiled-coil region" evidence="1">
    <location>
        <begin position="68"/>
        <end position="106"/>
    </location>
</feature>
<dbReference type="AlphaFoldDB" id="A0A0K2SI12"/>
<keyword evidence="4" id="KW-1185">Reference proteome</keyword>
<protein>
    <submittedName>
        <fullName evidence="3">Uncharacterized protein</fullName>
    </submittedName>
</protein>
<evidence type="ECO:0000313" key="4">
    <source>
        <dbReference type="Proteomes" id="UP000065807"/>
    </source>
</evidence>
<evidence type="ECO:0000256" key="1">
    <source>
        <dbReference type="SAM" id="Coils"/>
    </source>
</evidence>
<evidence type="ECO:0000256" key="2">
    <source>
        <dbReference type="SAM" id="MobiDB-lite"/>
    </source>
</evidence>
<proteinExistence type="predicted"/>
<feature type="compositionally biased region" description="Gly residues" evidence="2">
    <location>
        <begin position="130"/>
        <end position="151"/>
    </location>
</feature>